<dbReference type="Pfam" id="PF13556">
    <property type="entry name" value="HTH_30"/>
    <property type="match status" value="1"/>
</dbReference>
<dbReference type="KEGG" id="sbae:DSM104329_01703"/>
<reference evidence="3" key="1">
    <citation type="journal article" date="2022" name="Int. J. Syst. Evol. Microbiol.">
        <title>Pseudomonas aegrilactucae sp. nov. and Pseudomonas morbosilactucae sp. nov., pathogens causing bacterial rot of lettuce in Japan.</title>
        <authorList>
            <person name="Sawada H."/>
            <person name="Fujikawa T."/>
            <person name="Satou M."/>
        </authorList>
    </citation>
    <scope>NUCLEOTIDE SEQUENCE</scope>
    <source>
        <strain evidence="3">0166_1</strain>
    </source>
</reference>
<dbReference type="PANTHER" id="PTHR33744">
    <property type="entry name" value="CARBOHYDRATE DIACID REGULATOR"/>
    <property type="match status" value="1"/>
</dbReference>
<dbReference type="Gene3D" id="1.10.10.2840">
    <property type="entry name" value="PucR C-terminal helix-turn-helix domain"/>
    <property type="match status" value="1"/>
</dbReference>
<dbReference type="Proteomes" id="UP001162834">
    <property type="component" value="Chromosome"/>
</dbReference>
<evidence type="ECO:0000259" key="1">
    <source>
        <dbReference type="Pfam" id="PF07905"/>
    </source>
</evidence>
<feature type="domain" description="PucR C-terminal helix-turn-helix" evidence="2">
    <location>
        <begin position="482"/>
        <end position="540"/>
    </location>
</feature>
<dbReference type="EMBL" id="CP087164">
    <property type="protein sequence ID" value="UGS35316.1"/>
    <property type="molecule type" value="Genomic_DNA"/>
</dbReference>
<evidence type="ECO:0000259" key="2">
    <source>
        <dbReference type="Pfam" id="PF13556"/>
    </source>
</evidence>
<keyword evidence="4" id="KW-1185">Reference proteome</keyword>
<gene>
    <name evidence="3" type="primary">pucR</name>
    <name evidence="3" type="ORF">DSM104329_01703</name>
</gene>
<proteinExistence type="predicted"/>
<organism evidence="3 4">
    <name type="scientific">Capillimicrobium parvum</name>
    <dbReference type="NCBI Taxonomy" id="2884022"/>
    <lineage>
        <taxon>Bacteria</taxon>
        <taxon>Bacillati</taxon>
        <taxon>Actinomycetota</taxon>
        <taxon>Thermoleophilia</taxon>
        <taxon>Solirubrobacterales</taxon>
        <taxon>Capillimicrobiaceae</taxon>
        <taxon>Capillimicrobium</taxon>
    </lineage>
</organism>
<name>A0A9E6XX03_9ACTN</name>
<accession>A0A9E6XX03</accession>
<feature type="domain" description="Purine catabolism PurC-like" evidence="1">
    <location>
        <begin position="20"/>
        <end position="141"/>
    </location>
</feature>
<dbReference type="RefSeq" id="WP_259315005.1">
    <property type="nucleotide sequence ID" value="NZ_CP087164.1"/>
</dbReference>
<sequence>MRSVTQHGPVPLSRITVRSALALPELHRGLPTVVAGAAALDRPIRWVHAGEVPDIAAMLRGGELLLTTGMGIGSRAEQQRRFVAALAGREVAGLVIELGETFAGRLPAALVGEAERRGLPLVELHAQVRFVAVTEAIHTEIINHDYDLLRRAEDLHQRFTAAMLQGDGVPEVLALLADTLGNPVFLETGDGRLLAFAAPREAGPDADPVAAWVRSRAEAADVGVVAAVPGDGARSAGRLVALPVDTPLDAFAPLAIGRAAGIVGMAFLRTRQEAELLALGRGDLLTRIADGGIDPALAEARARAMGFAPRDAAVLLPLAARLAEPEDGEAARTAGARGSWTAALRDLEREIAGLGVPALVGVDPERGDLLVVLGLRGAPDRDATAERAAGAIREAARRHAVPDAVVAAGAAGGWRALRDGLRDAVEACAVAADLPPRPWHDATAMPLERLLWRLGGGEDLRRFVELVLGPVLEHDARSRHPLMPTLETLCAHGGRKAETARALHLNRQALYDRIARLERVLGRDLSDAETLLALQLAIAARRHVRGAGRPGRG</sequence>
<dbReference type="InterPro" id="IPR042070">
    <property type="entry name" value="PucR_C-HTH_sf"/>
</dbReference>
<dbReference type="Pfam" id="PF07905">
    <property type="entry name" value="PucR"/>
    <property type="match status" value="1"/>
</dbReference>
<dbReference type="InterPro" id="IPR012914">
    <property type="entry name" value="PucR_dom"/>
</dbReference>
<dbReference type="PANTHER" id="PTHR33744:SF1">
    <property type="entry name" value="DNA-BINDING TRANSCRIPTIONAL ACTIVATOR ADER"/>
    <property type="match status" value="1"/>
</dbReference>
<dbReference type="InterPro" id="IPR051448">
    <property type="entry name" value="CdaR-like_regulators"/>
</dbReference>
<dbReference type="InterPro" id="IPR025736">
    <property type="entry name" value="PucR_C-HTH_dom"/>
</dbReference>
<evidence type="ECO:0000313" key="4">
    <source>
        <dbReference type="Proteomes" id="UP001162834"/>
    </source>
</evidence>
<evidence type="ECO:0000313" key="3">
    <source>
        <dbReference type="EMBL" id="UGS35316.1"/>
    </source>
</evidence>
<dbReference type="AlphaFoldDB" id="A0A9E6XX03"/>
<protein>
    <submittedName>
        <fullName evidence="3">Purine catabolism regulatory protein</fullName>
    </submittedName>
</protein>